<keyword evidence="2" id="KW-1185">Reference proteome</keyword>
<organism evidence="1 2">
    <name type="scientific">Neonectria punicea</name>
    <dbReference type="NCBI Taxonomy" id="979145"/>
    <lineage>
        <taxon>Eukaryota</taxon>
        <taxon>Fungi</taxon>
        <taxon>Dikarya</taxon>
        <taxon>Ascomycota</taxon>
        <taxon>Pezizomycotina</taxon>
        <taxon>Sordariomycetes</taxon>
        <taxon>Hypocreomycetidae</taxon>
        <taxon>Hypocreales</taxon>
        <taxon>Nectriaceae</taxon>
        <taxon>Neonectria</taxon>
    </lineage>
</organism>
<accession>A0ABR1HJA6</accession>
<evidence type="ECO:0000313" key="2">
    <source>
        <dbReference type="Proteomes" id="UP001498476"/>
    </source>
</evidence>
<gene>
    <name evidence="1" type="ORF">QQX98_002310</name>
</gene>
<proteinExistence type="predicted"/>
<reference evidence="1 2" key="1">
    <citation type="journal article" date="2025" name="Microbiol. Resour. Announc.">
        <title>Draft genome sequences for Neonectria magnoliae and Neonectria punicea, canker pathogens of Liriodendron tulipifera and Acer saccharum in West Virginia.</title>
        <authorList>
            <person name="Petronek H.M."/>
            <person name="Kasson M.T."/>
            <person name="Metheny A.M."/>
            <person name="Stauder C.M."/>
            <person name="Lovett B."/>
            <person name="Lynch S.C."/>
            <person name="Garnas J.R."/>
            <person name="Kasson L.R."/>
            <person name="Stajich J.E."/>
        </authorList>
    </citation>
    <scope>NUCLEOTIDE SEQUENCE [LARGE SCALE GENOMIC DNA]</scope>
    <source>
        <strain evidence="1 2">NRRL 64653</strain>
    </source>
</reference>
<dbReference type="EMBL" id="JAZAVJ010000024">
    <property type="protein sequence ID" value="KAK7421181.1"/>
    <property type="molecule type" value="Genomic_DNA"/>
</dbReference>
<protein>
    <submittedName>
        <fullName evidence="1">Uncharacterized protein</fullName>
    </submittedName>
</protein>
<dbReference type="Proteomes" id="UP001498476">
    <property type="component" value="Unassembled WGS sequence"/>
</dbReference>
<sequence>MASKEMIMNLPRLLVPQRLEAITSVEILWDFEPFPESGRKSDYQPLADCKSFQAFLNLVPTVFPKLESLYISLQGCLHYKSSEYPSSEEELFAILEPTIMLPVDNMVRKLGAHVTELSIAIPNSIFYHYQRRAKSMGWKTEKRSPGDQRARHWRPLADCPFRSGYWVPRGKSTLLQWRHTPALTDGEESIF</sequence>
<evidence type="ECO:0000313" key="1">
    <source>
        <dbReference type="EMBL" id="KAK7421181.1"/>
    </source>
</evidence>
<name>A0ABR1HJA6_9HYPO</name>
<comment type="caution">
    <text evidence="1">The sequence shown here is derived from an EMBL/GenBank/DDBJ whole genome shotgun (WGS) entry which is preliminary data.</text>
</comment>